<dbReference type="InterPro" id="IPR011006">
    <property type="entry name" value="CheY-like_superfamily"/>
</dbReference>
<dbReference type="KEGG" id="llh:I41_21150"/>
<dbReference type="Proteomes" id="UP000317909">
    <property type="component" value="Chromosome"/>
</dbReference>
<keyword evidence="2" id="KW-1185">Reference proteome</keyword>
<evidence type="ECO:0008006" key="3">
    <source>
        <dbReference type="Google" id="ProtNLM"/>
    </source>
</evidence>
<sequence length="297" mass="32237">MPTRLPTLVAVGAWEQAEFAALRAELDPARQWPMVATLDDLADALSGKQSDGTAATLGMGTLPPEVALLAQPRPGSDEQSQLERLRTLAPLTRVIVVAGTWCEGELRTGRPPTGVVRLYWYEFAAWWRAALAEWQSNGTPPWSAPLDDVRAGQATAVIKPRERDHVIPADEQVIAVDAVDFAVFETLAAVLGPYGWRCEWTPRHRPELGTSLRPVAAIWDGGQLSASELAALHEFAARLHRSDAAIPVIALLDFPRVEHLQAVHAAGAAAVLAKPYQVAQLVNELDRLIVATARIAR</sequence>
<dbReference type="OrthoDB" id="267963at2"/>
<dbReference type="AlphaFoldDB" id="A0A517TX36"/>
<dbReference type="Gene3D" id="3.40.50.2300">
    <property type="match status" value="1"/>
</dbReference>
<dbReference type="RefSeq" id="WP_145432445.1">
    <property type="nucleotide sequence ID" value="NZ_CP036339.1"/>
</dbReference>
<organism evidence="1 2">
    <name type="scientific">Lacipirellula limnantheis</name>
    <dbReference type="NCBI Taxonomy" id="2528024"/>
    <lineage>
        <taxon>Bacteria</taxon>
        <taxon>Pseudomonadati</taxon>
        <taxon>Planctomycetota</taxon>
        <taxon>Planctomycetia</taxon>
        <taxon>Pirellulales</taxon>
        <taxon>Lacipirellulaceae</taxon>
        <taxon>Lacipirellula</taxon>
    </lineage>
</organism>
<dbReference type="EMBL" id="CP036339">
    <property type="protein sequence ID" value="QDT72930.1"/>
    <property type="molecule type" value="Genomic_DNA"/>
</dbReference>
<accession>A0A517TX36</accession>
<evidence type="ECO:0000313" key="2">
    <source>
        <dbReference type="Proteomes" id="UP000317909"/>
    </source>
</evidence>
<gene>
    <name evidence="1" type="ORF">I41_21150</name>
</gene>
<protein>
    <recommendedName>
        <fullName evidence="3">Response regulatory domain-containing protein</fullName>
    </recommendedName>
</protein>
<name>A0A517TX36_9BACT</name>
<dbReference type="SUPFAM" id="SSF52172">
    <property type="entry name" value="CheY-like"/>
    <property type="match status" value="1"/>
</dbReference>
<reference evidence="1 2" key="1">
    <citation type="submission" date="2019-02" db="EMBL/GenBank/DDBJ databases">
        <title>Deep-cultivation of Planctomycetes and their phenomic and genomic characterization uncovers novel biology.</title>
        <authorList>
            <person name="Wiegand S."/>
            <person name="Jogler M."/>
            <person name="Boedeker C."/>
            <person name="Pinto D."/>
            <person name="Vollmers J."/>
            <person name="Rivas-Marin E."/>
            <person name="Kohn T."/>
            <person name="Peeters S.H."/>
            <person name="Heuer A."/>
            <person name="Rast P."/>
            <person name="Oberbeckmann S."/>
            <person name="Bunk B."/>
            <person name="Jeske O."/>
            <person name="Meyerdierks A."/>
            <person name="Storesund J.E."/>
            <person name="Kallscheuer N."/>
            <person name="Luecker S."/>
            <person name="Lage O.M."/>
            <person name="Pohl T."/>
            <person name="Merkel B.J."/>
            <person name="Hornburger P."/>
            <person name="Mueller R.-W."/>
            <person name="Bruemmer F."/>
            <person name="Labrenz M."/>
            <person name="Spormann A.M."/>
            <person name="Op den Camp H."/>
            <person name="Overmann J."/>
            <person name="Amann R."/>
            <person name="Jetten M.S.M."/>
            <person name="Mascher T."/>
            <person name="Medema M.H."/>
            <person name="Devos D.P."/>
            <person name="Kaster A.-K."/>
            <person name="Ovreas L."/>
            <person name="Rohde M."/>
            <person name="Galperin M.Y."/>
            <person name="Jogler C."/>
        </authorList>
    </citation>
    <scope>NUCLEOTIDE SEQUENCE [LARGE SCALE GENOMIC DNA]</scope>
    <source>
        <strain evidence="1 2">I41</strain>
    </source>
</reference>
<evidence type="ECO:0000313" key="1">
    <source>
        <dbReference type="EMBL" id="QDT72930.1"/>
    </source>
</evidence>
<proteinExistence type="predicted"/>